<evidence type="ECO:0000313" key="3">
    <source>
        <dbReference type="EMBL" id="EJK51243.1"/>
    </source>
</evidence>
<organism evidence="3 4">
    <name type="scientific">Thalassiosira oceanica</name>
    <name type="common">Marine diatom</name>
    <dbReference type="NCBI Taxonomy" id="159749"/>
    <lineage>
        <taxon>Eukaryota</taxon>
        <taxon>Sar</taxon>
        <taxon>Stramenopiles</taxon>
        <taxon>Ochrophyta</taxon>
        <taxon>Bacillariophyta</taxon>
        <taxon>Coscinodiscophyceae</taxon>
        <taxon>Thalassiosirophycidae</taxon>
        <taxon>Thalassiosirales</taxon>
        <taxon>Thalassiosiraceae</taxon>
        <taxon>Thalassiosira</taxon>
    </lineage>
</organism>
<dbReference type="InterPro" id="IPR004045">
    <property type="entry name" value="Glutathione_S-Trfase_N"/>
</dbReference>
<dbReference type="SUPFAM" id="SSF52833">
    <property type="entry name" value="Thioredoxin-like"/>
    <property type="match status" value="1"/>
</dbReference>
<dbReference type="EMBL" id="AGNL01041973">
    <property type="protein sequence ID" value="EJK51243.1"/>
    <property type="molecule type" value="Genomic_DNA"/>
</dbReference>
<dbReference type="InterPro" id="IPR036282">
    <property type="entry name" value="Glutathione-S-Trfase_C_sf"/>
</dbReference>
<dbReference type="GO" id="GO:0005737">
    <property type="term" value="C:cytoplasm"/>
    <property type="evidence" value="ECO:0007669"/>
    <property type="project" value="TreeGrafter"/>
</dbReference>
<dbReference type="PANTHER" id="PTHR43968:SF6">
    <property type="entry name" value="GLUTATHIONE S-TRANSFERASE OMEGA"/>
    <property type="match status" value="1"/>
</dbReference>
<dbReference type="OrthoDB" id="4951845at2759"/>
<dbReference type="InterPro" id="IPR010987">
    <property type="entry name" value="Glutathione-S-Trfase_C-like"/>
</dbReference>
<name>K0RC19_THAOC</name>
<evidence type="ECO:0000256" key="1">
    <source>
        <dbReference type="SAM" id="MobiDB-lite"/>
    </source>
</evidence>
<dbReference type="SFLD" id="SFLDS00019">
    <property type="entry name" value="Glutathione_Transferase_(cytos"/>
    <property type="match status" value="1"/>
</dbReference>
<dbReference type="eggNOG" id="KOG0406">
    <property type="taxonomic scope" value="Eukaryota"/>
</dbReference>
<sequence>MDHDAAGIQLREKKKKQVQYIQDNGSQKGKASLQRSSKDGRGEAGALIRAWMSLEEKCQGKYKVTEAMDLDIKNGKFIKSEQLREKSPNKAQVPVVIHGDNVVHESLVCVEYIDEAFGNSTLVPGSPSQRAMARMWAKRLDNEIATNFYRLLMSQDKEDQKKIAQSMLEVIRDFSENIQGPFFFGEMISIVDICIAPWLVGYRYDVMKSLRQFVVPEGEEKFWIWSLAMSKHPSWVATISRDLAAMMEVYQP</sequence>
<feature type="region of interest" description="Disordered" evidence="1">
    <location>
        <begin position="1"/>
        <end position="40"/>
    </location>
</feature>
<evidence type="ECO:0000259" key="2">
    <source>
        <dbReference type="PROSITE" id="PS50405"/>
    </source>
</evidence>
<dbReference type="Gene3D" id="1.20.1050.10">
    <property type="match status" value="1"/>
</dbReference>
<gene>
    <name evidence="3" type="ORF">THAOC_29602</name>
</gene>
<keyword evidence="4" id="KW-1185">Reference proteome</keyword>
<dbReference type="AlphaFoldDB" id="K0RC19"/>
<feature type="non-terminal residue" evidence="3">
    <location>
        <position position="252"/>
    </location>
</feature>
<feature type="compositionally biased region" description="Polar residues" evidence="1">
    <location>
        <begin position="19"/>
        <end position="35"/>
    </location>
</feature>
<dbReference type="PANTHER" id="PTHR43968">
    <property type="match status" value="1"/>
</dbReference>
<dbReference type="SUPFAM" id="SSF47616">
    <property type="entry name" value="GST C-terminal domain-like"/>
    <property type="match status" value="1"/>
</dbReference>
<protein>
    <recommendedName>
        <fullName evidence="2">GST C-terminal domain-containing protein</fullName>
    </recommendedName>
</protein>
<dbReference type="Proteomes" id="UP000266841">
    <property type="component" value="Unassembled WGS sequence"/>
</dbReference>
<dbReference type="InterPro" id="IPR050983">
    <property type="entry name" value="GST_Omega/HSP26"/>
</dbReference>
<dbReference type="InterPro" id="IPR040079">
    <property type="entry name" value="Glutathione_S-Trfase"/>
</dbReference>
<dbReference type="PROSITE" id="PS50405">
    <property type="entry name" value="GST_CTER"/>
    <property type="match status" value="1"/>
</dbReference>
<reference evidence="3 4" key="1">
    <citation type="journal article" date="2012" name="Genome Biol.">
        <title>Genome and low-iron response of an oceanic diatom adapted to chronic iron limitation.</title>
        <authorList>
            <person name="Lommer M."/>
            <person name="Specht M."/>
            <person name="Roy A.S."/>
            <person name="Kraemer L."/>
            <person name="Andreson R."/>
            <person name="Gutowska M.A."/>
            <person name="Wolf J."/>
            <person name="Bergner S.V."/>
            <person name="Schilhabel M.B."/>
            <person name="Klostermeier U.C."/>
            <person name="Beiko R.G."/>
            <person name="Rosenstiel P."/>
            <person name="Hippler M."/>
            <person name="Laroche J."/>
        </authorList>
    </citation>
    <scope>NUCLEOTIDE SEQUENCE [LARGE SCALE GENOMIC DNA]</scope>
    <source>
        <strain evidence="3 4">CCMP1005</strain>
    </source>
</reference>
<proteinExistence type="predicted"/>
<dbReference type="Pfam" id="PF02798">
    <property type="entry name" value="GST_N"/>
    <property type="match status" value="1"/>
</dbReference>
<comment type="caution">
    <text evidence="3">The sequence shown here is derived from an EMBL/GenBank/DDBJ whole genome shotgun (WGS) entry which is preliminary data.</text>
</comment>
<evidence type="ECO:0000313" key="4">
    <source>
        <dbReference type="Proteomes" id="UP000266841"/>
    </source>
</evidence>
<dbReference type="Gene3D" id="3.40.30.10">
    <property type="entry name" value="Glutaredoxin"/>
    <property type="match status" value="1"/>
</dbReference>
<feature type="domain" description="GST C-terminal" evidence="2">
    <location>
        <begin position="126"/>
        <end position="252"/>
    </location>
</feature>
<accession>K0RC19</accession>
<dbReference type="InterPro" id="IPR036249">
    <property type="entry name" value="Thioredoxin-like_sf"/>
</dbReference>